<evidence type="ECO:0000313" key="10">
    <source>
        <dbReference type="Proteomes" id="UP001215280"/>
    </source>
</evidence>
<dbReference type="EMBL" id="JARJLG010000135">
    <property type="protein sequence ID" value="KAJ7738822.1"/>
    <property type="molecule type" value="Genomic_DNA"/>
</dbReference>
<feature type="transmembrane region" description="Helical" evidence="7">
    <location>
        <begin position="100"/>
        <end position="123"/>
    </location>
</feature>
<evidence type="ECO:0000256" key="1">
    <source>
        <dbReference type="ARBA" id="ARBA00004651"/>
    </source>
</evidence>
<protein>
    <recommendedName>
        <fullName evidence="8">DUF202 domain-containing protein</fullName>
    </recommendedName>
</protein>
<keyword evidence="2" id="KW-1003">Cell membrane</keyword>
<feature type="transmembrane region" description="Helical" evidence="7">
    <location>
        <begin position="185"/>
        <end position="203"/>
    </location>
</feature>
<evidence type="ECO:0000256" key="3">
    <source>
        <dbReference type="ARBA" id="ARBA00022692"/>
    </source>
</evidence>
<keyword evidence="4 7" id="KW-1133">Transmembrane helix</keyword>
<comment type="caution">
    <text evidence="9">The sequence shown here is derived from an EMBL/GenBank/DDBJ whole genome shotgun (WGS) entry which is preliminary data.</text>
</comment>
<evidence type="ECO:0000256" key="4">
    <source>
        <dbReference type="ARBA" id="ARBA00022989"/>
    </source>
</evidence>
<sequence length="209" mass="22698">MSRITPSTTPPLPHPEMERDPNLHTPLLNPSDANHGLPIYTDGDACSSGGRTSYRSSSTGLDRHCGVTVDNPLRSSMRVSLILENSGSVARDHLASERTFLAYVRTSLTIASAGVALAQLLTLSERFKNQISVPLQPFETYARPLAVGSIVLALYVLLVGVSRYFTVQTALTKGLFPVTRFHLGFIAFFIAAIITVVFGLLIAERTRAQ</sequence>
<dbReference type="PANTHER" id="PTHR34187:SF2">
    <property type="entry name" value="DUF202 DOMAIN-CONTAINING PROTEIN"/>
    <property type="match status" value="1"/>
</dbReference>
<organism evidence="9 10">
    <name type="scientific">Mycena maculata</name>
    <dbReference type="NCBI Taxonomy" id="230809"/>
    <lineage>
        <taxon>Eukaryota</taxon>
        <taxon>Fungi</taxon>
        <taxon>Dikarya</taxon>
        <taxon>Basidiomycota</taxon>
        <taxon>Agaricomycotina</taxon>
        <taxon>Agaricomycetes</taxon>
        <taxon>Agaricomycetidae</taxon>
        <taxon>Agaricales</taxon>
        <taxon>Marasmiineae</taxon>
        <taxon>Mycenaceae</taxon>
        <taxon>Mycena</taxon>
    </lineage>
</organism>
<keyword evidence="10" id="KW-1185">Reference proteome</keyword>
<name>A0AAD7IAR2_9AGAR</name>
<keyword evidence="3 7" id="KW-0812">Transmembrane</keyword>
<accession>A0AAD7IAR2</accession>
<dbReference type="PANTHER" id="PTHR34187">
    <property type="entry name" value="FGR18P"/>
    <property type="match status" value="1"/>
</dbReference>
<evidence type="ECO:0000256" key="6">
    <source>
        <dbReference type="SAM" id="MobiDB-lite"/>
    </source>
</evidence>
<feature type="compositionally biased region" description="Low complexity" evidence="6">
    <location>
        <begin position="47"/>
        <end position="60"/>
    </location>
</feature>
<comment type="subcellular location">
    <subcellularLocation>
        <location evidence="1">Cell membrane</location>
        <topology evidence="1">Multi-pass membrane protein</topology>
    </subcellularLocation>
</comment>
<evidence type="ECO:0000259" key="8">
    <source>
        <dbReference type="Pfam" id="PF02656"/>
    </source>
</evidence>
<evidence type="ECO:0000313" key="9">
    <source>
        <dbReference type="EMBL" id="KAJ7738822.1"/>
    </source>
</evidence>
<evidence type="ECO:0000256" key="5">
    <source>
        <dbReference type="ARBA" id="ARBA00023136"/>
    </source>
</evidence>
<dbReference type="Pfam" id="PF02656">
    <property type="entry name" value="DUF202"/>
    <property type="match status" value="1"/>
</dbReference>
<feature type="domain" description="DUF202" evidence="8">
    <location>
        <begin position="91"/>
        <end position="169"/>
    </location>
</feature>
<gene>
    <name evidence="9" type="ORF">DFH07DRAFT_1064492</name>
</gene>
<dbReference type="AlphaFoldDB" id="A0AAD7IAR2"/>
<evidence type="ECO:0000256" key="7">
    <source>
        <dbReference type="SAM" id="Phobius"/>
    </source>
</evidence>
<evidence type="ECO:0000256" key="2">
    <source>
        <dbReference type="ARBA" id="ARBA00022475"/>
    </source>
</evidence>
<dbReference type="InterPro" id="IPR003807">
    <property type="entry name" value="DUF202"/>
</dbReference>
<feature type="region of interest" description="Disordered" evidence="6">
    <location>
        <begin position="1"/>
        <end position="61"/>
    </location>
</feature>
<reference evidence="9" key="1">
    <citation type="submission" date="2023-03" db="EMBL/GenBank/DDBJ databases">
        <title>Massive genome expansion in bonnet fungi (Mycena s.s.) driven by repeated elements and novel gene families across ecological guilds.</title>
        <authorList>
            <consortium name="Lawrence Berkeley National Laboratory"/>
            <person name="Harder C.B."/>
            <person name="Miyauchi S."/>
            <person name="Viragh M."/>
            <person name="Kuo A."/>
            <person name="Thoen E."/>
            <person name="Andreopoulos B."/>
            <person name="Lu D."/>
            <person name="Skrede I."/>
            <person name="Drula E."/>
            <person name="Henrissat B."/>
            <person name="Morin E."/>
            <person name="Kohler A."/>
            <person name="Barry K."/>
            <person name="LaButti K."/>
            <person name="Morin E."/>
            <person name="Salamov A."/>
            <person name="Lipzen A."/>
            <person name="Mereny Z."/>
            <person name="Hegedus B."/>
            <person name="Baldrian P."/>
            <person name="Stursova M."/>
            <person name="Weitz H."/>
            <person name="Taylor A."/>
            <person name="Grigoriev I.V."/>
            <person name="Nagy L.G."/>
            <person name="Martin F."/>
            <person name="Kauserud H."/>
        </authorList>
    </citation>
    <scope>NUCLEOTIDE SEQUENCE</scope>
    <source>
        <strain evidence="9">CBHHK188m</strain>
    </source>
</reference>
<feature type="transmembrane region" description="Helical" evidence="7">
    <location>
        <begin position="144"/>
        <end position="165"/>
    </location>
</feature>
<keyword evidence="5 7" id="KW-0472">Membrane</keyword>
<dbReference type="Proteomes" id="UP001215280">
    <property type="component" value="Unassembled WGS sequence"/>
</dbReference>
<proteinExistence type="predicted"/>
<dbReference type="GO" id="GO:0005886">
    <property type="term" value="C:plasma membrane"/>
    <property type="evidence" value="ECO:0007669"/>
    <property type="project" value="UniProtKB-SubCell"/>
</dbReference>
<dbReference type="InterPro" id="IPR052053">
    <property type="entry name" value="IM_YidH-like"/>
</dbReference>